<keyword evidence="9" id="KW-1185">Reference proteome</keyword>
<evidence type="ECO:0000256" key="1">
    <source>
        <dbReference type="ARBA" id="ARBA00004370"/>
    </source>
</evidence>
<feature type="signal peptide" evidence="7">
    <location>
        <begin position="1"/>
        <end position="16"/>
    </location>
</feature>
<dbReference type="PANTHER" id="PTHR19256:SF65">
    <property type="entry name" value="T CELL RECEPTOR GAMMA CONSTANT 1-RELATED"/>
    <property type="match status" value="1"/>
</dbReference>
<keyword evidence="2" id="KW-0812">Transmembrane</keyword>
<accession>A0AAV6HGM8</accession>
<dbReference type="PANTHER" id="PTHR19256">
    <property type="entry name" value="T-CELL RECEPTOR GAMMA CHAIN"/>
    <property type="match status" value="1"/>
</dbReference>
<proteinExistence type="predicted"/>
<evidence type="ECO:0000256" key="5">
    <source>
        <dbReference type="ARBA" id="ARBA00023170"/>
    </source>
</evidence>
<keyword evidence="5" id="KW-0675">Receptor</keyword>
<dbReference type="SUPFAM" id="SSF48726">
    <property type="entry name" value="Immunoglobulin"/>
    <property type="match status" value="1"/>
</dbReference>
<comment type="caution">
    <text evidence="8">The sequence shown here is derived from an EMBL/GenBank/DDBJ whole genome shotgun (WGS) entry which is preliminary data.</text>
</comment>
<dbReference type="InterPro" id="IPR013783">
    <property type="entry name" value="Ig-like_fold"/>
</dbReference>
<dbReference type="Proteomes" id="UP000823561">
    <property type="component" value="Chromosome 1"/>
</dbReference>
<evidence type="ECO:0000256" key="3">
    <source>
        <dbReference type="ARBA" id="ARBA00022989"/>
    </source>
</evidence>
<keyword evidence="4" id="KW-0472">Membrane</keyword>
<keyword evidence="7" id="KW-0732">Signal</keyword>
<dbReference type="InterPro" id="IPR036179">
    <property type="entry name" value="Ig-like_dom_sf"/>
</dbReference>
<organism evidence="8 9">
    <name type="scientific">Alosa alosa</name>
    <name type="common">allis shad</name>
    <dbReference type="NCBI Taxonomy" id="278164"/>
    <lineage>
        <taxon>Eukaryota</taxon>
        <taxon>Metazoa</taxon>
        <taxon>Chordata</taxon>
        <taxon>Craniata</taxon>
        <taxon>Vertebrata</taxon>
        <taxon>Euteleostomi</taxon>
        <taxon>Actinopterygii</taxon>
        <taxon>Neopterygii</taxon>
        <taxon>Teleostei</taxon>
        <taxon>Clupei</taxon>
        <taxon>Clupeiformes</taxon>
        <taxon>Clupeoidei</taxon>
        <taxon>Clupeidae</taxon>
        <taxon>Alosa</taxon>
    </lineage>
</organism>
<name>A0AAV6HGM8_9TELE</name>
<evidence type="ECO:0000256" key="4">
    <source>
        <dbReference type="ARBA" id="ARBA00023136"/>
    </source>
</evidence>
<dbReference type="GO" id="GO:0016020">
    <property type="term" value="C:membrane"/>
    <property type="evidence" value="ECO:0007669"/>
    <property type="project" value="UniProtKB-SubCell"/>
</dbReference>
<gene>
    <name evidence="8" type="ORF">AALO_G00003040</name>
</gene>
<dbReference type="EMBL" id="JADWDJ010000001">
    <property type="protein sequence ID" value="KAG5285407.1"/>
    <property type="molecule type" value="Genomic_DNA"/>
</dbReference>
<evidence type="ECO:0000256" key="6">
    <source>
        <dbReference type="ARBA" id="ARBA00023319"/>
    </source>
</evidence>
<dbReference type="Gene3D" id="2.60.40.10">
    <property type="entry name" value="Immunoglobulins"/>
    <property type="match status" value="1"/>
</dbReference>
<evidence type="ECO:0000256" key="2">
    <source>
        <dbReference type="ARBA" id="ARBA00022692"/>
    </source>
</evidence>
<sequence>MNFNVYITLLISIGQAASMFQQKVSVTKPLGKSVVITCVYTTGCRGNYIHWYQKKDGESFQRMLYIDADDGST</sequence>
<reference evidence="8 9" key="1">
    <citation type="submission" date="2020-10" db="EMBL/GenBank/DDBJ databases">
        <title>Chromosome-scale genome assembly of the Allis shad, Alosa alosa.</title>
        <authorList>
            <person name="Margot Z."/>
            <person name="Christophe K."/>
            <person name="Cabau C."/>
            <person name="Louis A."/>
            <person name="Berthelot C."/>
            <person name="Parey E."/>
            <person name="Roest Crollius H."/>
            <person name="Montfort J."/>
            <person name="Robinson-Rechavi M."/>
            <person name="Bucao C."/>
            <person name="Bouchez O."/>
            <person name="Gislard M."/>
            <person name="Lluch J."/>
            <person name="Milhes M."/>
            <person name="Lampietro C."/>
            <person name="Lopez Roques C."/>
            <person name="Donnadieu C."/>
            <person name="Braasch I."/>
            <person name="Desvignes T."/>
            <person name="Postlethwait J."/>
            <person name="Bobe J."/>
            <person name="Guiguen Y."/>
        </authorList>
    </citation>
    <scope>NUCLEOTIDE SEQUENCE [LARGE SCALE GENOMIC DNA]</scope>
    <source>
        <strain evidence="8">M-15738</strain>
        <tissue evidence="8">Blood</tissue>
    </source>
</reference>
<dbReference type="InterPro" id="IPR051117">
    <property type="entry name" value="TRG_var/const_region"/>
</dbReference>
<keyword evidence="6" id="KW-0393">Immunoglobulin domain</keyword>
<keyword evidence="3" id="KW-1133">Transmembrane helix</keyword>
<comment type="subcellular location">
    <subcellularLocation>
        <location evidence="1">Membrane</location>
    </subcellularLocation>
</comment>
<feature type="chain" id="PRO_5043843112" description="Immunoglobulin V-set domain-containing protein" evidence="7">
    <location>
        <begin position="17"/>
        <end position="73"/>
    </location>
</feature>
<evidence type="ECO:0000256" key="7">
    <source>
        <dbReference type="SAM" id="SignalP"/>
    </source>
</evidence>
<evidence type="ECO:0000313" key="8">
    <source>
        <dbReference type="EMBL" id="KAG5285407.1"/>
    </source>
</evidence>
<dbReference type="AlphaFoldDB" id="A0AAV6HGM8"/>
<evidence type="ECO:0000313" key="9">
    <source>
        <dbReference type="Proteomes" id="UP000823561"/>
    </source>
</evidence>
<protein>
    <recommendedName>
        <fullName evidence="10">Immunoglobulin V-set domain-containing protein</fullName>
    </recommendedName>
</protein>
<evidence type="ECO:0008006" key="10">
    <source>
        <dbReference type="Google" id="ProtNLM"/>
    </source>
</evidence>